<name>K0SHD1_THAOC</name>
<evidence type="ECO:0000313" key="2">
    <source>
        <dbReference type="EMBL" id="EJK64399.1"/>
    </source>
</evidence>
<feature type="region of interest" description="Disordered" evidence="1">
    <location>
        <begin position="1"/>
        <end position="22"/>
    </location>
</feature>
<comment type="caution">
    <text evidence="2">The sequence shown here is derived from an EMBL/GenBank/DDBJ whole genome shotgun (WGS) entry which is preliminary data.</text>
</comment>
<gene>
    <name evidence="2" type="ORF">THAOC_14867</name>
</gene>
<sequence length="155" mass="16900">EVRRGERTRFRVRDEAGEGQGDGAEAVELLPPVGVFGELVLSVWNWVFGSPPSDWAMWPPLKADESSANASNSSLQPTDTYFLEEDGVSVISFSIFIKLNSYDDQCTDSLPSSSSSNCSGPYRVARGHVLLDTCTSDSEVASPDRHAWSKAPMPQ</sequence>
<proteinExistence type="predicted"/>
<keyword evidence="3" id="KW-1185">Reference proteome</keyword>
<feature type="compositionally biased region" description="Basic and acidic residues" evidence="1">
    <location>
        <begin position="1"/>
        <end position="16"/>
    </location>
</feature>
<feature type="non-terminal residue" evidence="2">
    <location>
        <position position="1"/>
    </location>
</feature>
<evidence type="ECO:0000256" key="1">
    <source>
        <dbReference type="SAM" id="MobiDB-lite"/>
    </source>
</evidence>
<evidence type="ECO:0000313" key="3">
    <source>
        <dbReference type="Proteomes" id="UP000266841"/>
    </source>
</evidence>
<reference evidence="2 3" key="1">
    <citation type="journal article" date="2012" name="Genome Biol.">
        <title>Genome and low-iron response of an oceanic diatom adapted to chronic iron limitation.</title>
        <authorList>
            <person name="Lommer M."/>
            <person name="Specht M."/>
            <person name="Roy A.S."/>
            <person name="Kraemer L."/>
            <person name="Andreson R."/>
            <person name="Gutowska M.A."/>
            <person name="Wolf J."/>
            <person name="Bergner S.V."/>
            <person name="Schilhabel M.B."/>
            <person name="Klostermeier U.C."/>
            <person name="Beiko R.G."/>
            <person name="Rosenstiel P."/>
            <person name="Hippler M."/>
            <person name="Laroche J."/>
        </authorList>
    </citation>
    <scope>NUCLEOTIDE SEQUENCE [LARGE SCALE GENOMIC DNA]</scope>
    <source>
        <strain evidence="2 3">CCMP1005</strain>
    </source>
</reference>
<dbReference type="Proteomes" id="UP000266841">
    <property type="component" value="Unassembled WGS sequence"/>
</dbReference>
<organism evidence="2 3">
    <name type="scientific">Thalassiosira oceanica</name>
    <name type="common">Marine diatom</name>
    <dbReference type="NCBI Taxonomy" id="159749"/>
    <lineage>
        <taxon>Eukaryota</taxon>
        <taxon>Sar</taxon>
        <taxon>Stramenopiles</taxon>
        <taxon>Ochrophyta</taxon>
        <taxon>Bacillariophyta</taxon>
        <taxon>Coscinodiscophyceae</taxon>
        <taxon>Thalassiosirophycidae</taxon>
        <taxon>Thalassiosirales</taxon>
        <taxon>Thalassiosiraceae</taxon>
        <taxon>Thalassiosira</taxon>
    </lineage>
</organism>
<dbReference type="EMBL" id="AGNL01017295">
    <property type="protein sequence ID" value="EJK64399.1"/>
    <property type="molecule type" value="Genomic_DNA"/>
</dbReference>
<protein>
    <submittedName>
        <fullName evidence="2">Uncharacterized protein</fullName>
    </submittedName>
</protein>
<dbReference type="AlphaFoldDB" id="K0SHD1"/>
<accession>K0SHD1</accession>